<comment type="similarity">
    <text evidence="1">Belongs to the peptidase S8 family.</text>
</comment>
<dbReference type="Gene3D" id="3.40.50.200">
    <property type="entry name" value="Peptidase S8/S53 domain"/>
    <property type="match status" value="1"/>
</dbReference>
<dbReference type="Pfam" id="PF00082">
    <property type="entry name" value="Peptidase_S8"/>
    <property type="match status" value="1"/>
</dbReference>
<dbReference type="SUPFAM" id="SSF52743">
    <property type="entry name" value="Subtilisin-like"/>
    <property type="match status" value="1"/>
</dbReference>
<evidence type="ECO:0000256" key="1">
    <source>
        <dbReference type="ARBA" id="ARBA00011073"/>
    </source>
</evidence>
<dbReference type="GO" id="GO:0006508">
    <property type="term" value="P:proteolysis"/>
    <property type="evidence" value="ECO:0007669"/>
    <property type="project" value="UniProtKB-KW"/>
</dbReference>
<proteinExistence type="inferred from homology"/>
<accession>A0ABS4K5P8</accession>
<evidence type="ECO:0000256" key="2">
    <source>
        <dbReference type="ARBA" id="ARBA00022670"/>
    </source>
</evidence>
<protein>
    <submittedName>
        <fullName evidence="6">Subtilisin family serine protease</fullName>
    </submittedName>
</protein>
<evidence type="ECO:0000256" key="4">
    <source>
        <dbReference type="ARBA" id="ARBA00022825"/>
    </source>
</evidence>
<dbReference type="RefSeq" id="WP_021285129.1">
    <property type="nucleotide sequence ID" value="NZ_JAGGLL010000023.1"/>
</dbReference>
<dbReference type="PIRSF" id="PIRSF037894">
    <property type="entry name" value="Subtilisin_rel_CspABC"/>
    <property type="match status" value="1"/>
</dbReference>
<dbReference type="InterPro" id="IPR000209">
    <property type="entry name" value="Peptidase_S8/S53_dom"/>
</dbReference>
<evidence type="ECO:0000256" key="3">
    <source>
        <dbReference type="ARBA" id="ARBA00022801"/>
    </source>
</evidence>
<dbReference type="PANTHER" id="PTHR43806:SF11">
    <property type="entry name" value="CEREVISIN-RELATED"/>
    <property type="match status" value="1"/>
</dbReference>
<dbReference type="InterPro" id="IPR015500">
    <property type="entry name" value="Peptidase_S8_subtilisin-rel"/>
</dbReference>
<dbReference type="GO" id="GO:0008233">
    <property type="term" value="F:peptidase activity"/>
    <property type="evidence" value="ECO:0007669"/>
    <property type="project" value="UniProtKB-KW"/>
</dbReference>
<dbReference type="EMBL" id="JAGGLL010000023">
    <property type="protein sequence ID" value="MBP2023102.1"/>
    <property type="molecule type" value="Genomic_DNA"/>
</dbReference>
<keyword evidence="7" id="KW-1185">Reference proteome</keyword>
<dbReference type="PRINTS" id="PR00723">
    <property type="entry name" value="SUBTILISIN"/>
</dbReference>
<dbReference type="InterPro" id="IPR050131">
    <property type="entry name" value="Peptidase_S8_subtilisin-like"/>
</dbReference>
<dbReference type="InterPro" id="IPR034045">
    <property type="entry name" value="Pep_S8_CspA-like"/>
</dbReference>
<organism evidence="6 7">
    <name type="scientific">Clostridium punense</name>
    <dbReference type="NCBI Taxonomy" id="1054297"/>
    <lineage>
        <taxon>Bacteria</taxon>
        <taxon>Bacillati</taxon>
        <taxon>Bacillota</taxon>
        <taxon>Clostridia</taxon>
        <taxon>Eubacteriales</taxon>
        <taxon>Clostridiaceae</taxon>
        <taxon>Clostridium</taxon>
    </lineage>
</organism>
<dbReference type="InterPro" id="IPR036852">
    <property type="entry name" value="Peptidase_S8/S53_dom_sf"/>
</dbReference>
<gene>
    <name evidence="6" type="ORF">J2Z44_002936</name>
</gene>
<dbReference type="Gene3D" id="2.60.120.1290">
    <property type="match status" value="1"/>
</dbReference>
<evidence type="ECO:0000313" key="7">
    <source>
        <dbReference type="Proteomes" id="UP001519308"/>
    </source>
</evidence>
<feature type="domain" description="Peptidase S8/S53" evidence="5">
    <location>
        <begin position="463"/>
        <end position="585"/>
    </location>
</feature>
<dbReference type="PANTHER" id="PTHR43806">
    <property type="entry name" value="PEPTIDASE S8"/>
    <property type="match status" value="1"/>
</dbReference>
<sequence length="595" mass="66049">MEDYDRAFSKVIYREAGEPVNENVLTVEEGKQLLYGEDYETYFAEYIGDFARKVNATDYARAFLINAFFTVIFVRKGTLSQLLKEFPEITNIERSFPYTLLNLEKSDETPDLTAISKGNVPLDGSGVVVGLIGTGIDYLNPRFMDKQGKTRIISIWDQSISVGPVPKSFLYGTEYNREEIDRAILASQIGQNPYDIVRHKDEVGYGTTIANIIGGRKLNGDDLVESVAPNCEFIVVKLKESRMINKIHWGLEDYKGLMYDSVDIAASGRYLNQMQQLINKPLVMFLSIGTNLGAHDGSTLGERYVDFFTQRRTFSVVTSTANQGASPICFKVTLSDKDLEKEISINVDENQRNIFFSIYYSIPDKVSIGITSPTGETISNIPLEPINGEEVTVELGGTSIFVQYFLEGRITGTQEFNFVMRNVVGGVWKIKVKKRYSVYGTVNIWLQQKEFSVGSTGLVESTPYTTLMTPATANNIIVTSSYDEAANTIMKDSGRGFTADNRIIPTISLPGKNVLSVDLNNNPIVVSGSAVSGAILTGVVALLYQWGIVEMNDLSLYAAKIKSYLIQGAIRERGKTYPNEEVGFGVLSIEKCFSN</sequence>
<dbReference type="InterPro" id="IPR017310">
    <property type="entry name" value="Pept_S8A_subtilisin_clostridia"/>
</dbReference>
<keyword evidence="2 6" id="KW-0645">Protease</keyword>
<dbReference type="CDD" id="cd07478">
    <property type="entry name" value="Peptidases_S8_CspA-like"/>
    <property type="match status" value="1"/>
</dbReference>
<reference evidence="6 7" key="1">
    <citation type="submission" date="2021-03" db="EMBL/GenBank/DDBJ databases">
        <title>Genomic Encyclopedia of Type Strains, Phase IV (KMG-IV): sequencing the most valuable type-strain genomes for metagenomic binning, comparative biology and taxonomic classification.</title>
        <authorList>
            <person name="Goeker M."/>
        </authorList>
    </citation>
    <scope>NUCLEOTIDE SEQUENCE [LARGE SCALE GENOMIC DNA]</scope>
    <source>
        <strain evidence="6 7">DSM 28650</strain>
    </source>
</reference>
<evidence type="ECO:0000259" key="5">
    <source>
        <dbReference type="Pfam" id="PF00082"/>
    </source>
</evidence>
<dbReference type="Proteomes" id="UP001519308">
    <property type="component" value="Unassembled WGS sequence"/>
</dbReference>
<evidence type="ECO:0000313" key="6">
    <source>
        <dbReference type="EMBL" id="MBP2023102.1"/>
    </source>
</evidence>
<keyword evidence="3" id="KW-0378">Hydrolase</keyword>
<name>A0ABS4K5P8_9CLOT</name>
<keyword evidence="4" id="KW-0720">Serine protease</keyword>
<comment type="caution">
    <text evidence="6">The sequence shown here is derived from an EMBL/GenBank/DDBJ whole genome shotgun (WGS) entry which is preliminary data.</text>
</comment>